<dbReference type="AlphaFoldDB" id="A0A6C0ERN7"/>
<sequence>MSKRTFSKKSKNSRKTLKNRKIMRGGDNDLDTDTIYGLVVLSFFFIFLMSNTTIAEINNKLENHERRNNNNNKGGKGNSQFYDILFKLKDLKDNELDTFIDKIFEKMENDGMSYQEYYKKSKDHIKKLIQTSENIGSIETMMMFTIDNMKNMIMNAK</sequence>
<accession>A0A6C0ERN7</accession>
<evidence type="ECO:0000313" key="2">
    <source>
        <dbReference type="EMBL" id="QHT31638.1"/>
    </source>
</evidence>
<reference evidence="2" key="1">
    <citation type="journal article" date="2020" name="Nature">
        <title>Giant virus diversity and host interactions through global metagenomics.</title>
        <authorList>
            <person name="Schulz F."/>
            <person name="Roux S."/>
            <person name="Paez-Espino D."/>
            <person name="Jungbluth S."/>
            <person name="Walsh D.A."/>
            <person name="Denef V.J."/>
            <person name="McMahon K.D."/>
            <person name="Konstantinidis K.T."/>
            <person name="Eloe-Fadrosh E.A."/>
            <person name="Kyrpides N.C."/>
            <person name="Woyke T."/>
        </authorList>
    </citation>
    <scope>NUCLEOTIDE SEQUENCE</scope>
    <source>
        <strain evidence="2">GVMAG-M-3300009155-48</strain>
    </source>
</reference>
<proteinExistence type="predicted"/>
<dbReference type="EMBL" id="MN738924">
    <property type="protein sequence ID" value="QHT31638.1"/>
    <property type="molecule type" value="Genomic_DNA"/>
</dbReference>
<evidence type="ECO:0000256" key="1">
    <source>
        <dbReference type="SAM" id="MobiDB-lite"/>
    </source>
</evidence>
<feature type="region of interest" description="Disordered" evidence="1">
    <location>
        <begin position="1"/>
        <end position="20"/>
    </location>
</feature>
<protein>
    <submittedName>
        <fullName evidence="2">Uncharacterized protein</fullName>
    </submittedName>
</protein>
<organism evidence="2">
    <name type="scientific">viral metagenome</name>
    <dbReference type="NCBI Taxonomy" id="1070528"/>
    <lineage>
        <taxon>unclassified sequences</taxon>
        <taxon>metagenomes</taxon>
        <taxon>organismal metagenomes</taxon>
    </lineage>
</organism>
<name>A0A6C0ERN7_9ZZZZ</name>